<evidence type="ECO:0000313" key="1">
    <source>
        <dbReference type="EMBL" id="EGB07968.1"/>
    </source>
</evidence>
<feature type="non-terminal residue" evidence="1">
    <location>
        <position position="1"/>
    </location>
</feature>
<dbReference type="eggNOG" id="KOG1552">
    <property type="taxonomic scope" value="Eukaryota"/>
</dbReference>
<protein>
    <recommendedName>
        <fullName evidence="3">Serine aminopeptidase S33 domain-containing protein</fullName>
    </recommendedName>
</protein>
<dbReference type="InterPro" id="IPR029058">
    <property type="entry name" value="AB_hydrolase_fold"/>
</dbReference>
<name>F0YAN8_AURAN</name>
<dbReference type="KEGG" id="aaf:AURANDRAFT_5097"/>
<dbReference type="EMBL" id="GL833129">
    <property type="protein sequence ID" value="EGB07968.1"/>
    <property type="molecule type" value="Genomic_DNA"/>
</dbReference>
<dbReference type="PANTHER" id="PTHR12277">
    <property type="entry name" value="ALPHA/BETA HYDROLASE DOMAIN-CONTAINING PROTEIN"/>
    <property type="match status" value="1"/>
</dbReference>
<dbReference type="OMA" id="VLIIHVS"/>
<feature type="non-terminal residue" evidence="1">
    <location>
        <position position="198"/>
    </location>
</feature>
<reference evidence="1 2" key="1">
    <citation type="journal article" date="2011" name="Proc. Natl. Acad. Sci. U.S.A.">
        <title>Niche of harmful alga Aureococcus anophagefferens revealed through ecogenomics.</title>
        <authorList>
            <person name="Gobler C.J."/>
            <person name="Berry D.L."/>
            <person name="Dyhrman S.T."/>
            <person name="Wilhelm S.W."/>
            <person name="Salamov A."/>
            <person name="Lobanov A.V."/>
            <person name="Zhang Y."/>
            <person name="Collier J.L."/>
            <person name="Wurch L.L."/>
            <person name="Kustka A.B."/>
            <person name="Dill B.D."/>
            <person name="Shah M."/>
            <person name="VerBerkmoes N.C."/>
            <person name="Kuo A."/>
            <person name="Terry A."/>
            <person name="Pangilinan J."/>
            <person name="Lindquist E.A."/>
            <person name="Lucas S."/>
            <person name="Paulsen I.T."/>
            <person name="Hattenrath-Lehmann T.K."/>
            <person name="Talmage S.C."/>
            <person name="Walker E.A."/>
            <person name="Koch F."/>
            <person name="Burson A.M."/>
            <person name="Marcoval M.A."/>
            <person name="Tang Y.Z."/>
            <person name="Lecleir G.R."/>
            <person name="Coyne K.J."/>
            <person name="Berg G.M."/>
            <person name="Bertrand E.M."/>
            <person name="Saito M.A."/>
            <person name="Gladyshev V.N."/>
            <person name="Grigoriev I.V."/>
        </authorList>
    </citation>
    <scope>NUCLEOTIDE SEQUENCE [LARGE SCALE GENOMIC DNA]</scope>
    <source>
        <strain evidence="2">CCMP 1984</strain>
    </source>
</reference>
<dbReference type="GeneID" id="20222111"/>
<accession>F0YAN8</accession>
<gene>
    <name evidence="1" type="ORF">AURANDRAFT_5097</name>
</gene>
<dbReference type="PANTHER" id="PTHR12277:SF81">
    <property type="entry name" value="PROTEIN ABHD13"/>
    <property type="match status" value="1"/>
</dbReference>
<dbReference type="SUPFAM" id="SSF53474">
    <property type="entry name" value="alpha/beta-Hydrolases"/>
    <property type="match status" value="1"/>
</dbReference>
<proteinExistence type="predicted"/>
<evidence type="ECO:0000313" key="2">
    <source>
        <dbReference type="Proteomes" id="UP000002729"/>
    </source>
</evidence>
<dbReference type="AlphaFoldDB" id="F0YAN8"/>
<dbReference type="RefSeq" id="XP_009037184.1">
    <property type="nucleotide sequence ID" value="XM_009038936.1"/>
</dbReference>
<dbReference type="InParanoid" id="F0YAN8"/>
<dbReference type="Gene3D" id="3.40.50.1820">
    <property type="entry name" value="alpha/beta hydrolase"/>
    <property type="match status" value="1"/>
</dbReference>
<dbReference type="OrthoDB" id="446723at2759"/>
<evidence type="ECO:0008006" key="3">
    <source>
        <dbReference type="Google" id="ProtNLM"/>
    </source>
</evidence>
<dbReference type="Proteomes" id="UP000002729">
    <property type="component" value="Unassembled WGS sequence"/>
</dbReference>
<keyword evidence="2" id="KW-1185">Reference proteome</keyword>
<organism evidence="2">
    <name type="scientific">Aureococcus anophagefferens</name>
    <name type="common">Harmful bloom alga</name>
    <dbReference type="NCBI Taxonomy" id="44056"/>
    <lineage>
        <taxon>Eukaryota</taxon>
        <taxon>Sar</taxon>
        <taxon>Stramenopiles</taxon>
        <taxon>Ochrophyta</taxon>
        <taxon>Pelagophyceae</taxon>
        <taxon>Pelagomonadales</taxon>
        <taxon>Pelagomonadaceae</taxon>
        <taxon>Aureococcus</taxon>
    </lineage>
</organism>
<sequence length="198" mass="21251">PGEGLTILYSHGNAEDLGLHLPFIDALARATGADVFSYEYVGYSLSRFANLSPDEDGCYRSIDAAWIYLTETLNIPANRIVVYGRSIGTGPSVDLVARTALKSGKAAAQPPRGALGLLLQSPLESAIRCALGYGSSLSMYPLDIFKNYEKIENVVCKAAIIHGTSDNVVPCKGGVALHDALQNPYEPCWLEGYGHNNM</sequence>